<evidence type="ECO:0000256" key="3">
    <source>
        <dbReference type="RuleBase" id="RU361235"/>
    </source>
</evidence>
<evidence type="ECO:0000313" key="5">
    <source>
        <dbReference type="EMBL" id="KAF3031841.1"/>
    </source>
</evidence>
<comment type="similarity">
    <text evidence="1 3">Belongs to the type-B carboxylesterase/lipase family.</text>
</comment>
<keyword evidence="6" id="KW-1185">Reference proteome</keyword>
<accession>A0A9P4WGY2</accession>
<feature type="domain" description="Carboxylesterase type B" evidence="4">
    <location>
        <begin position="2"/>
        <end position="289"/>
    </location>
</feature>
<reference evidence="5" key="1">
    <citation type="submission" date="2019-04" db="EMBL/GenBank/DDBJ databases">
        <title>Sequencing of skin fungus with MAO and IRED activity.</title>
        <authorList>
            <person name="Marsaioli A.J."/>
            <person name="Bonatto J.M.C."/>
            <person name="Reis Junior O."/>
        </authorList>
    </citation>
    <scope>NUCLEOTIDE SEQUENCE</scope>
    <source>
        <strain evidence="5">28M1</strain>
    </source>
</reference>
<proteinExistence type="inferred from homology"/>
<evidence type="ECO:0000256" key="2">
    <source>
        <dbReference type="ARBA" id="ARBA00022801"/>
    </source>
</evidence>
<dbReference type="OrthoDB" id="3200163at2759"/>
<dbReference type="InterPro" id="IPR050309">
    <property type="entry name" value="Type-B_Carboxylest/Lipase"/>
</dbReference>
<dbReference type="EMBL" id="SWKV01000121">
    <property type="protein sequence ID" value="KAF3031841.1"/>
    <property type="molecule type" value="Genomic_DNA"/>
</dbReference>
<dbReference type="AlphaFoldDB" id="A0A9P4WGY2"/>
<keyword evidence="2 3" id="KW-0378">Hydrolase</keyword>
<dbReference type="EC" id="3.1.1.-" evidence="3"/>
<dbReference type="InterPro" id="IPR019826">
    <property type="entry name" value="Carboxylesterase_B_AS"/>
</dbReference>
<dbReference type="InterPro" id="IPR002018">
    <property type="entry name" value="CarbesteraseB"/>
</dbReference>
<dbReference type="Pfam" id="PF00135">
    <property type="entry name" value="COesterase"/>
    <property type="match status" value="1"/>
</dbReference>
<dbReference type="PROSITE" id="PS00122">
    <property type="entry name" value="CARBOXYLESTERASE_B_1"/>
    <property type="match status" value="1"/>
</dbReference>
<comment type="caution">
    <text evidence="5">The sequence shown here is derived from an EMBL/GenBank/DDBJ whole genome shotgun (WGS) entry which is preliminary data.</text>
</comment>
<dbReference type="InterPro" id="IPR029058">
    <property type="entry name" value="AB_hydrolase_fold"/>
</dbReference>
<evidence type="ECO:0000259" key="4">
    <source>
        <dbReference type="Pfam" id="PF00135"/>
    </source>
</evidence>
<evidence type="ECO:0000256" key="1">
    <source>
        <dbReference type="ARBA" id="ARBA00005964"/>
    </source>
</evidence>
<dbReference type="SUPFAM" id="SSF53474">
    <property type="entry name" value="alpha/beta-Hydrolases"/>
    <property type="match status" value="1"/>
</dbReference>
<dbReference type="PANTHER" id="PTHR11559">
    <property type="entry name" value="CARBOXYLESTERASE"/>
    <property type="match status" value="1"/>
</dbReference>
<dbReference type="Gene3D" id="3.40.50.1820">
    <property type="entry name" value="alpha/beta hydrolase"/>
    <property type="match status" value="1"/>
</dbReference>
<protein>
    <recommendedName>
        <fullName evidence="3">Carboxylic ester hydrolase</fullName>
        <ecNumber evidence="3">3.1.1.-</ecNumber>
    </recommendedName>
</protein>
<name>A0A9P4WGY2_9PLEO</name>
<sequence length="352" mass="39015">MVVTLNYRLNMFAFGDGDGEKNLALSDQRAALEFVRQHIGGFGGDPRNITLAGESAGAVYVHAHMVMGVPMRQAVLQSGSLYLSPPIPEARAKDIVARIEDRLSLNGSPGLREASAEDILNAQADLGLVSLFLRMEPGLEKWRDELGHAERLLIGDCEYESAIWRNGVEALSAESICRSFDLLGDESASLKAMYGIHPGRPASCKIGALDLLHDVRFTVATEKIVEQWHAQGRHVFRYLVDEANPWQPSNRAHHTVDLPLLFGGFDLSFNSGAYRVSSVMSRKWIEFSAGMTPWEVKGYYAFGPLGNSMLIDEDGFAVRRRKRHCDAIKKIGVDRVDEVWKALAINNVSFEN</sequence>
<organism evidence="5 6">
    <name type="scientific">Didymella heteroderae</name>
    <dbReference type="NCBI Taxonomy" id="1769908"/>
    <lineage>
        <taxon>Eukaryota</taxon>
        <taxon>Fungi</taxon>
        <taxon>Dikarya</taxon>
        <taxon>Ascomycota</taxon>
        <taxon>Pezizomycotina</taxon>
        <taxon>Dothideomycetes</taxon>
        <taxon>Pleosporomycetidae</taxon>
        <taxon>Pleosporales</taxon>
        <taxon>Pleosporineae</taxon>
        <taxon>Didymellaceae</taxon>
        <taxon>Didymella</taxon>
    </lineage>
</organism>
<dbReference type="GO" id="GO:0016787">
    <property type="term" value="F:hydrolase activity"/>
    <property type="evidence" value="ECO:0007669"/>
    <property type="project" value="UniProtKB-KW"/>
</dbReference>
<evidence type="ECO:0000313" key="6">
    <source>
        <dbReference type="Proteomes" id="UP000758155"/>
    </source>
</evidence>
<dbReference type="Proteomes" id="UP000758155">
    <property type="component" value="Unassembled WGS sequence"/>
</dbReference>
<gene>
    <name evidence="5" type="ORF">E8E12_001932</name>
</gene>